<dbReference type="GO" id="GO:0005975">
    <property type="term" value="P:carbohydrate metabolic process"/>
    <property type="evidence" value="ECO:0007669"/>
    <property type="project" value="InterPro"/>
</dbReference>
<dbReference type="InterPro" id="IPR021923">
    <property type="entry name" value="DUF3536"/>
</dbReference>
<dbReference type="InterPro" id="IPR011330">
    <property type="entry name" value="Glyco_hydro/deAcase_b/a-brl"/>
</dbReference>
<gene>
    <name evidence="5" type="ORF">SAMN05421771_0664</name>
</gene>
<evidence type="ECO:0000256" key="3">
    <source>
        <dbReference type="RuleBase" id="RU361196"/>
    </source>
</evidence>
<dbReference type="GO" id="GO:0016787">
    <property type="term" value="F:hydrolase activity"/>
    <property type="evidence" value="ECO:0007669"/>
    <property type="project" value="UniProtKB-KW"/>
</dbReference>
<evidence type="ECO:0000259" key="4">
    <source>
        <dbReference type="Pfam" id="PF03065"/>
    </source>
</evidence>
<organism evidence="5 6">
    <name type="scientific">Granulicella pectinivorans</name>
    <dbReference type="NCBI Taxonomy" id="474950"/>
    <lineage>
        <taxon>Bacteria</taxon>
        <taxon>Pseudomonadati</taxon>
        <taxon>Acidobacteriota</taxon>
        <taxon>Terriglobia</taxon>
        <taxon>Terriglobales</taxon>
        <taxon>Acidobacteriaceae</taxon>
        <taxon>Granulicella</taxon>
    </lineage>
</organism>
<dbReference type="Gene3D" id="3.20.110.10">
    <property type="entry name" value="Glycoside hydrolase 38, N terminal domain"/>
    <property type="match status" value="1"/>
</dbReference>
<dbReference type="Proteomes" id="UP000199024">
    <property type="component" value="Unassembled WGS sequence"/>
</dbReference>
<sequence length="872" mass="97876">MPRNPLTLYGFDTKAKKKASAPVAIAPHDHEAHPRYVCVHGHFYQPPRENPWLETVEVQDSAAPYHDWNDRITAECYAPNGASRIVNLENEIIRIVNNYSRMSFNFGPTLLSWLHDKAPRAYRMILDADKASMRRYRGHGSAMAQVYNHIIMPLANERDAITQIRWGIADFVSRFHRKPEGMWLAETAVNKAVLDLMAKEGIKFTILAPNQCARVRRIGAAPVGAVDMEVSPKTENDWIGTPNASVDPTHAYRVPLNEGRSIAVYFYDGPGSRAIAFEGLLNSGETFARRLLEGFHPDSPSDPEVAQLSHVATDGESYGHHHKHGEMALSYAMHWIEEQGHAKLTNYGEFLELFPPKWEAEVAEDTSWSCAHGVERWRSDCGCNGGKPGFNQRWRGPLRAGLDFLRDATAPLAEAFAKPFLTDLWAARDAYIDVVLDRGPSSMERLLLRFGTRDLTADERVQVWELLELERHTQLMYTSCGWFFDDISGIETIQIIAYAGRVLQLAAKLFGKEGEALEEKFLSYLAEARSNVPEEGDGAQIYRKYVNGMKIGLEQVGAHYAISSIFRSYPDDGEIFCYDVHRDEQESFTSGRGKVAIGRASVRSRVTEETEDICFAVLHLGDQNLSAAVKRRDIEVEGVTPAFVTFTEEIRAAIRKANLPEIIRLIDRHFGGTAYSLTSLFADEQHRILRTILDQTLSEMEDSLRTIYEDHSSLLHFLTESGVSPPPALALAASFAINASLRRALEAQEFDAVEVASLFARALTDQVKLELPTLNFTASQRMKRAMVALEAAVAGENHTKVALHKALSLADALKTMPLEVNLWQAQNIWNDILRRADSSFWPRDWKEDFGRLGHALNIAVDQLVVEEGVPTF</sequence>
<dbReference type="Pfam" id="PF12055">
    <property type="entry name" value="DUF3536"/>
    <property type="match status" value="1"/>
</dbReference>
<evidence type="ECO:0000256" key="2">
    <source>
        <dbReference type="ARBA" id="ARBA00023277"/>
    </source>
</evidence>
<reference evidence="5 6" key="1">
    <citation type="submission" date="2016-10" db="EMBL/GenBank/DDBJ databases">
        <authorList>
            <person name="de Groot N.N."/>
        </authorList>
    </citation>
    <scope>NUCLEOTIDE SEQUENCE [LARGE SCALE GENOMIC DNA]</scope>
    <source>
        <strain evidence="5 6">DSM 21001</strain>
    </source>
</reference>
<dbReference type="PANTHER" id="PTHR36306:SF3">
    <property type="entry name" value="GLYCOSIDE HYDROLASE FAMILY 57"/>
    <property type="match status" value="1"/>
</dbReference>
<dbReference type="RefSeq" id="WP_089836589.1">
    <property type="nucleotide sequence ID" value="NZ_FOZL01000001.1"/>
</dbReference>
<evidence type="ECO:0000256" key="1">
    <source>
        <dbReference type="ARBA" id="ARBA00006821"/>
    </source>
</evidence>
<dbReference type="EMBL" id="FOZL01000001">
    <property type="protein sequence ID" value="SFS02259.1"/>
    <property type="molecule type" value="Genomic_DNA"/>
</dbReference>
<dbReference type="SUPFAM" id="SSF88713">
    <property type="entry name" value="Glycoside hydrolase/deacetylase"/>
    <property type="match status" value="1"/>
</dbReference>
<evidence type="ECO:0000313" key="6">
    <source>
        <dbReference type="Proteomes" id="UP000199024"/>
    </source>
</evidence>
<dbReference type="Pfam" id="PF03065">
    <property type="entry name" value="Glyco_hydro_57"/>
    <property type="match status" value="1"/>
</dbReference>
<comment type="similarity">
    <text evidence="1 3">Belongs to the glycosyl hydrolase 57 family.</text>
</comment>
<protein>
    <submittedName>
        <fullName evidence="5">Glycosyl hydrolase family 57</fullName>
    </submittedName>
</protein>
<evidence type="ECO:0000313" key="5">
    <source>
        <dbReference type="EMBL" id="SFS02259.1"/>
    </source>
</evidence>
<dbReference type="InterPro" id="IPR027291">
    <property type="entry name" value="Glyco_hydro_38_N_sf"/>
</dbReference>
<dbReference type="InterPro" id="IPR004300">
    <property type="entry name" value="Glyco_hydro_57_N"/>
</dbReference>
<dbReference type="InterPro" id="IPR052046">
    <property type="entry name" value="GH57_Enzymes"/>
</dbReference>
<proteinExistence type="inferred from homology"/>
<accession>A0A1I6LFK3</accession>
<keyword evidence="2 3" id="KW-0119">Carbohydrate metabolism</keyword>
<name>A0A1I6LFK3_9BACT</name>
<dbReference type="CDD" id="cd10797">
    <property type="entry name" value="GH57N_APU_like_1"/>
    <property type="match status" value="1"/>
</dbReference>
<feature type="domain" description="Glycoside hydrolase family 57 N-terminal" evidence="4">
    <location>
        <begin position="136"/>
        <end position="357"/>
    </location>
</feature>
<keyword evidence="6" id="KW-1185">Reference proteome</keyword>
<dbReference type="OrthoDB" id="9757977at2"/>
<keyword evidence="5" id="KW-0378">Hydrolase</keyword>
<dbReference type="PANTHER" id="PTHR36306">
    <property type="entry name" value="ALPHA-AMYLASE-RELATED-RELATED"/>
    <property type="match status" value="1"/>
</dbReference>
<dbReference type="AlphaFoldDB" id="A0A1I6LFK3"/>
<dbReference type="STRING" id="474950.SAMN05421771_0664"/>